<dbReference type="InterPro" id="IPR024706">
    <property type="entry name" value="Peroxiredoxin_AhpC-typ"/>
</dbReference>
<dbReference type="InterPro" id="IPR013766">
    <property type="entry name" value="Thioredoxin_domain"/>
</dbReference>
<dbReference type="STRING" id="1233.SAMN05216387_102186"/>
<proteinExistence type="predicted"/>
<dbReference type="OrthoDB" id="9809746at2"/>
<dbReference type="InterPro" id="IPR000866">
    <property type="entry name" value="AhpC/TSA"/>
</dbReference>
<dbReference type="AlphaFoldDB" id="A0A1H7INF6"/>
<evidence type="ECO:0000256" key="3">
    <source>
        <dbReference type="PIRSR" id="PIRSR000239-1"/>
    </source>
</evidence>
<dbReference type="PROSITE" id="PS51352">
    <property type="entry name" value="THIOREDOXIN_2"/>
    <property type="match status" value="1"/>
</dbReference>
<dbReference type="PANTHER" id="PTHR43110:SF1">
    <property type="entry name" value="THIOL PEROXIDASE"/>
    <property type="match status" value="1"/>
</dbReference>
<dbReference type="PIRSF" id="PIRSF000239">
    <property type="entry name" value="AHPC"/>
    <property type="match status" value="1"/>
</dbReference>
<reference evidence="5 6" key="1">
    <citation type="submission" date="2016-10" db="EMBL/GenBank/DDBJ databases">
        <authorList>
            <person name="de Groot N.N."/>
        </authorList>
    </citation>
    <scope>NUCLEOTIDE SEQUENCE [LARGE SCALE GENOMIC DNA]</scope>
    <source>
        <strain evidence="5 6">Nv1</strain>
    </source>
</reference>
<dbReference type="EMBL" id="FOBH01000002">
    <property type="protein sequence ID" value="SEK62285.1"/>
    <property type="molecule type" value="Genomic_DNA"/>
</dbReference>
<keyword evidence="2" id="KW-0676">Redox-active center</keyword>
<dbReference type="GO" id="GO:0016209">
    <property type="term" value="F:antioxidant activity"/>
    <property type="evidence" value="ECO:0007669"/>
    <property type="project" value="InterPro"/>
</dbReference>
<protein>
    <submittedName>
        <fullName evidence="5">Peroxiredoxin</fullName>
    </submittedName>
</protein>
<dbReference type="Pfam" id="PF00578">
    <property type="entry name" value="AhpC-TSA"/>
    <property type="match status" value="1"/>
</dbReference>
<keyword evidence="1" id="KW-0560">Oxidoreductase</keyword>
<keyword evidence="6" id="KW-1185">Reference proteome</keyword>
<organism evidence="5 6">
    <name type="scientific">Nitrosovibrio tenuis</name>
    <dbReference type="NCBI Taxonomy" id="1233"/>
    <lineage>
        <taxon>Bacteria</taxon>
        <taxon>Pseudomonadati</taxon>
        <taxon>Pseudomonadota</taxon>
        <taxon>Betaproteobacteria</taxon>
        <taxon>Nitrosomonadales</taxon>
        <taxon>Nitrosomonadaceae</taxon>
        <taxon>Nitrosovibrio</taxon>
    </lineage>
</organism>
<dbReference type="Gene3D" id="3.40.30.10">
    <property type="entry name" value="Glutaredoxin"/>
    <property type="match status" value="1"/>
</dbReference>
<evidence type="ECO:0000313" key="5">
    <source>
        <dbReference type="EMBL" id="SEK62285.1"/>
    </source>
</evidence>
<dbReference type="PANTHER" id="PTHR43110">
    <property type="entry name" value="THIOL PEROXIDASE"/>
    <property type="match status" value="1"/>
</dbReference>
<accession>A0A1H7INF6</accession>
<dbReference type="SUPFAM" id="SSF52833">
    <property type="entry name" value="Thioredoxin-like"/>
    <property type="match status" value="1"/>
</dbReference>
<gene>
    <name evidence="5" type="ORF">SAMN05216387_102186</name>
</gene>
<evidence type="ECO:0000256" key="2">
    <source>
        <dbReference type="ARBA" id="ARBA00023284"/>
    </source>
</evidence>
<sequence length="157" mass="17128">MDALKAGTSAPEFSLPSTPDQRVALSELRGRPVVLIFYPADWSPVCGDELALFNELRDEFAKFDASLLGISVDGAWCHTAFAKDRGYHMTLLADFEPKGEVARQYGVYRSKEGVCERALFVIKPDGVIHWSHVSPIGVNPGVDGVLHALESLPRSAS</sequence>
<feature type="domain" description="Thioredoxin" evidence="4">
    <location>
        <begin position="4"/>
        <end position="154"/>
    </location>
</feature>
<evidence type="ECO:0000313" key="6">
    <source>
        <dbReference type="Proteomes" id="UP000198620"/>
    </source>
</evidence>
<evidence type="ECO:0000259" key="4">
    <source>
        <dbReference type="PROSITE" id="PS51352"/>
    </source>
</evidence>
<feature type="active site" description="Cysteine sulfenic acid (-SOH) intermediate; for peroxidase activity" evidence="3">
    <location>
        <position position="46"/>
    </location>
</feature>
<name>A0A1H7INF6_9PROT</name>
<dbReference type="RefSeq" id="WP_090827198.1">
    <property type="nucleotide sequence ID" value="NZ_FOBH01000002.1"/>
</dbReference>
<dbReference type="Proteomes" id="UP000198620">
    <property type="component" value="Unassembled WGS sequence"/>
</dbReference>
<dbReference type="InterPro" id="IPR036249">
    <property type="entry name" value="Thioredoxin-like_sf"/>
</dbReference>
<dbReference type="GO" id="GO:0016491">
    <property type="term" value="F:oxidoreductase activity"/>
    <property type="evidence" value="ECO:0007669"/>
    <property type="project" value="UniProtKB-KW"/>
</dbReference>
<dbReference type="InterPro" id="IPR050455">
    <property type="entry name" value="Tpx_Peroxidase_subfamily"/>
</dbReference>
<evidence type="ECO:0000256" key="1">
    <source>
        <dbReference type="ARBA" id="ARBA00023002"/>
    </source>
</evidence>